<feature type="transmembrane region" description="Helical" evidence="9">
    <location>
        <begin position="567"/>
        <end position="586"/>
    </location>
</feature>
<dbReference type="GO" id="GO:0140359">
    <property type="term" value="F:ABC-type transporter activity"/>
    <property type="evidence" value="ECO:0007669"/>
    <property type="project" value="InterPro"/>
</dbReference>
<dbReference type="Pfam" id="PF01061">
    <property type="entry name" value="ABC2_membrane"/>
    <property type="match status" value="1"/>
</dbReference>
<feature type="transmembrane region" description="Helical" evidence="9">
    <location>
        <begin position="417"/>
        <end position="441"/>
    </location>
</feature>
<evidence type="ECO:0000256" key="2">
    <source>
        <dbReference type="ARBA" id="ARBA00005814"/>
    </source>
</evidence>
<dbReference type="InterPro" id="IPR027417">
    <property type="entry name" value="P-loop_NTPase"/>
</dbReference>
<dbReference type="PANTHER" id="PTHR48041:SF133">
    <property type="entry name" value="GH24286P"/>
    <property type="match status" value="1"/>
</dbReference>
<keyword evidence="12" id="KW-1185">Reference proteome</keyword>
<dbReference type="InterPro" id="IPR013525">
    <property type="entry name" value="ABC2_TM"/>
</dbReference>
<dbReference type="OrthoDB" id="66620at2759"/>
<evidence type="ECO:0000256" key="1">
    <source>
        <dbReference type="ARBA" id="ARBA00004141"/>
    </source>
</evidence>
<dbReference type="GO" id="GO:0016887">
    <property type="term" value="F:ATP hydrolysis activity"/>
    <property type="evidence" value="ECO:0007669"/>
    <property type="project" value="InterPro"/>
</dbReference>
<dbReference type="PROSITE" id="PS00211">
    <property type="entry name" value="ABC_TRANSPORTER_1"/>
    <property type="match status" value="1"/>
</dbReference>
<proteinExistence type="inferred from homology"/>
<keyword evidence="8 9" id="KW-0472">Membrane</keyword>
<evidence type="ECO:0000313" key="12">
    <source>
        <dbReference type="Proteomes" id="UP001153620"/>
    </source>
</evidence>
<dbReference type="GO" id="GO:0005524">
    <property type="term" value="F:ATP binding"/>
    <property type="evidence" value="ECO:0007669"/>
    <property type="project" value="UniProtKB-KW"/>
</dbReference>
<evidence type="ECO:0000259" key="10">
    <source>
        <dbReference type="PROSITE" id="PS50893"/>
    </source>
</evidence>
<dbReference type="InterPro" id="IPR003593">
    <property type="entry name" value="AAA+_ATPase"/>
</dbReference>
<dbReference type="Proteomes" id="UP001153620">
    <property type="component" value="Chromosome 3"/>
</dbReference>
<dbReference type="FunFam" id="3.40.50.300:FF:001077">
    <property type="entry name" value="Uncharacterized protein, isoform A"/>
    <property type="match status" value="1"/>
</dbReference>
<dbReference type="InterPro" id="IPR043926">
    <property type="entry name" value="ABCG_dom"/>
</dbReference>
<dbReference type="EMBL" id="OU895879">
    <property type="protein sequence ID" value="CAG9808263.1"/>
    <property type="molecule type" value="Genomic_DNA"/>
</dbReference>
<dbReference type="PANTHER" id="PTHR48041">
    <property type="entry name" value="ABC TRANSPORTER G FAMILY MEMBER 28"/>
    <property type="match status" value="1"/>
</dbReference>
<dbReference type="Pfam" id="PF19055">
    <property type="entry name" value="ABC2_membrane_7"/>
    <property type="match status" value="1"/>
</dbReference>
<keyword evidence="3" id="KW-0813">Transport</keyword>
<evidence type="ECO:0000256" key="5">
    <source>
        <dbReference type="ARBA" id="ARBA00022741"/>
    </source>
</evidence>
<comment type="similarity">
    <text evidence="2">Belongs to the ABC transporter superfamily. ABCG family. Eye pigment precursor importer (TC 3.A.1.204) subfamily.</text>
</comment>
<reference evidence="11" key="1">
    <citation type="submission" date="2022-01" db="EMBL/GenBank/DDBJ databases">
        <authorList>
            <person name="King R."/>
        </authorList>
    </citation>
    <scope>NUCLEOTIDE SEQUENCE</scope>
</reference>
<evidence type="ECO:0000313" key="11">
    <source>
        <dbReference type="EMBL" id="CAG9808263.1"/>
    </source>
</evidence>
<reference evidence="11" key="2">
    <citation type="submission" date="2022-10" db="EMBL/GenBank/DDBJ databases">
        <authorList>
            <consortium name="ENA_rothamsted_submissions"/>
            <consortium name="culmorum"/>
            <person name="King R."/>
        </authorList>
    </citation>
    <scope>NUCLEOTIDE SEQUENCE</scope>
</reference>
<evidence type="ECO:0000256" key="7">
    <source>
        <dbReference type="ARBA" id="ARBA00022989"/>
    </source>
</evidence>
<dbReference type="InterPro" id="IPR017871">
    <property type="entry name" value="ABC_transporter-like_CS"/>
</dbReference>
<evidence type="ECO:0000256" key="4">
    <source>
        <dbReference type="ARBA" id="ARBA00022692"/>
    </source>
</evidence>
<feature type="domain" description="ABC transporter" evidence="10">
    <location>
        <begin position="7"/>
        <end position="250"/>
    </location>
</feature>
<dbReference type="AlphaFoldDB" id="A0A9N9S220"/>
<accession>A0A9N9S220</accession>
<keyword evidence="4 9" id="KW-0812">Transmembrane</keyword>
<dbReference type="SUPFAM" id="SSF52540">
    <property type="entry name" value="P-loop containing nucleoside triphosphate hydrolases"/>
    <property type="match status" value="1"/>
</dbReference>
<dbReference type="InterPro" id="IPR003439">
    <property type="entry name" value="ABC_transporter-like_ATP-bd"/>
</dbReference>
<feature type="transmembrane region" description="Helical" evidence="9">
    <location>
        <begin position="373"/>
        <end position="396"/>
    </location>
</feature>
<dbReference type="PROSITE" id="PS50893">
    <property type="entry name" value="ABC_TRANSPORTER_2"/>
    <property type="match status" value="1"/>
</dbReference>
<organism evidence="11 12">
    <name type="scientific">Chironomus riparius</name>
    <dbReference type="NCBI Taxonomy" id="315576"/>
    <lineage>
        <taxon>Eukaryota</taxon>
        <taxon>Metazoa</taxon>
        <taxon>Ecdysozoa</taxon>
        <taxon>Arthropoda</taxon>
        <taxon>Hexapoda</taxon>
        <taxon>Insecta</taxon>
        <taxon>Pterygota</taxon>
        <taxon>Neoptera</taxon>
        <taxon>Endopterygota</taxon>
        <taxon>Diptera</taxon>
        <taxon>Nematocera</taxon>
        <taxon>Chironomoidea</taxon>
        <taxon>Chironomidae</taxon>
        <taxon>Chironominae</taxon>
        <taxon>Chironomus</taxon>
    </lineage>
</organism>
<evidence type="ECO:0000256" key="9">
    <source>
        <dbReference type="SAM" id="Phobius"/>
    </source>
</evidence>
<keyword evidence="7 9" id="KW-1133">Transmembrane helix</keyword>
<dbReference type="GO" id="GO:0005886">
    <property type="term" value="C:plasma membrane"/>
    <property type="evidence" value="ECO:0007669"/>
    <property type="project" value="TreeGrafter"/>
</dbReference>
<evidence type="ECO:0000256" key="8">
    <source>
        <dbReference type="ARBA" id="ARBA00023136"/>
    </source>
</evidence>
<keyword evidence="5" id="KW-0547">Nucleotide-binding</keyword>
<sequence length="595" mass="68359">MGSVYDLSFKNVCYCPKSNYIPFSNKEPKKILKNVCGEFRGNELSAIIGLSGSGKSSLLDCLSGFREKNVNGTFMLNEALVPINTIKQISSYVMQEHLLHALLTTNEIMNFSINLRDKQKLCDKEKKEKIKRIFEKLSISSKSNTYIRDLSGGERKRVQIAVELVTDPIVLFLDECTTGLDSFASTQCIHMLQMLAREGKTIICTIHQPSATMLKMFDHIYALADGNCIYQGASENLITFFRELNLPCPETYNPADFLVELANNDYGLHNHRLTEKIGNGNNLGYRHVEMLSNNKNHITKYTNKENIKITTQPTKYAASYSWQVYYLICRLYLITSRDSSLFYIRFFIHVFVGFLFGHIYQDVGNKGSAMLDNYRYLVVTVVFLLYTSYHSLFIAFPVEFPIIKREHFNGWYSTRAYYTAFVLFDLPILLLCCLSYTSITYWMTDQPKELNRFIMFVSFAIFMSLAAQSLGIMVTALMNLKMANILASFCLTPFFLFSAIMITTKDAHPFFQLFFYGNFLDCGLKGILNSVLGFNRSKLECDEIYCHFMDPKKVLRDFGANVDVKQAFSILLLYILFCQAASFILFRYRLKNFSS</sequence>
<dbReference type="SMART" id="SM00382">
    <property type="entry name" value="AAA"/>
    <property type="match status" value="1"/>
</dbReference>
<comment type="subcellular location">
    <subcellularLocation>
        <location evidence="1">Membrane</location>
        <topology evidence="1">Multi-pass membrane protein</topology>
    </subcellularLocation>
</comment>
<evidence type="ECO:0000256" key="6">
    <source>
        <dbReference type="ARBA" id="ARBA00022840"/>
    </source>
</evidence>
<dbReference type="Gene3D" id="3.40.50.300">
    <property type="entry name" value="P-loop containing nucleotide triphosphate hydrolases"/>
    <property type="match status" value="1"/>
</dbReference>
<gene>
    <name evidence="11" type="ORF">CHIRRI_LOCUS11105</name>
</gene>
<feature type="transmembrane region" description="Helical" evidence="9">
    <location>
        <begin position="453"/>
        <end position="478"/>
    </location>
</feature>
<evidence type="ECO:0000256" key="3">
    <source>
        <dbReference type="ARBA" id="ARBA00022448"/>
    </source>
</evidence>
<dbReference type="InterPro" id="IPR050352">
    <property type="entry name" value="ABCG_transporters"/>
</dbReference>
<feature type="transmembrane region" description="Helical" evidence="9">
    <location>
        <begin position="342"/>
        <end position="361"/>
    </location>
</feature>
<keyword evidence="6" id="KW-0067">ATP-binding</keyword>
<dbReference type="Pfam" id="PF00005">
    <property type="entry name" value="ABC_tran"/>
    <property type="match status" value="1"/>
</dbReference>
<name>A0A9N9S220_9DIPT</name>
<protein>
    <recommendedName>
        <fullName evidence="10">ABC transporter domain-containing protein</fullName>
    </recommendedName>
</protein>
<feature type="transmembrane region" description="Helical" evidence="9">
    <location>
        <begin position="316"/>
        <end position="335"/>
    </location>
</feature>
<feature type="transmembrane region" description="Helical" evidence="9">
    <location>
        <begin position="485"/>
        <end position="504"/>
    </location>
</feature>